<dbReference type="InterPro" id="IPR000055">
    <property type="entry name" value="Restrct_endonuc_typeI_TRD"/>
</dbReference>
<accession>A0ABY8DHU2</accession>
<dbReference type="PANTHER" id="PTHR30408:SF12">
    <property type="entry name" value="TYPE I RESTRICTION ENZYME MJAVIII SPECIFICITY SUBUNIT"/>
    <property type="match status" value="1"/>
</dbReference>
<dbReference type="Gene3D" id="1.10.287.1120">
    <property type="entry name" value="Bipartite methylase S protein"/>
    <property type="match status" value="1"/>
</dbReference>
<proteinExistence type="inferred from homology"/>
<dbReference type="PANTHER" id="PTHR30408">
    <property type="entry name" value="TYPE-1 RESTRICTION ENZYME ECOKI SPECIFICITY PROTEIN"/>
    <property type="match status" value="1"/>
</dbReference>
<dbReference type="GO" id="GO:0016787">
    <property type="term" value="F:hydrolase activity"/>
    <property type="evidence" value="ECO:0007669"/>
    <property type="project" value="UniProtKB-KW"/>
</dbReference>
<dbReference type="RefSeq" id="WP_280660492.1">
    <property type="nucleotide sequence ID" value="NZ_CP120373.1"/>
</dbReference>
<keyword evidence="5" id="KW-0378">Hydrolase</keyword>
<evidence type="ECO:0000256" key="1">
    <source>
        <dbReference type="ARBA" id="ARBA00010923"/>
    </source>
</evidence>
<evidence type="ECO:0000256" key="3">
    <source>
        <dbReference type="ARBA" id="ARBA00023125"/>
    </source>
</evidence>
<evidence type="ECO:0000313" key="5">
    <source>
        <dbReference type="EMBL" id="WEX88498.1"/>
    </source>
</evidence>
<comment type="similarity">
    <text evidence="1">Belongs to the type-I restriction system S methylase family.</text>
</comment>
<keyword evidence="5" id="KW-0540">Nuclease</keyword>
<dbReference type="Gene3D" id="3.90.220.20">
    <property type="entry name" value="DNA methylase specificity domains"/>
    <property type="match status" value="2"/>
</dbReference>
<evidence type="ECO:0000256" key="2">
    <source>
        <dbReference type="ARBA" id="ARBA00022747"/>
    </source>
</evidence>
<dbReference type="InterPro" id="IPR052021">
    <property type="entry name" value="Type-I_RS_S_subunit"/>
</dbReference>
<keyword evidence="3" id="KW-0238">DNA-binding</keyword>
<dbReference type="EMBL" id="CP120373">
    <property type="protein sequence ID" value="WEX88498.1"/>
    <property type="molecule type" value="Genomic_DNA"/>
</dbReference>
<protein>
    <submittedName>
        <fullName evidence="5">Restriction endonuclease subunit S</fullName>
        <ecNumber evidence="5">3.1.21.-</ecNumber>
    </submittedName>
</protein>
<keyword evidence="6" id="KW-1185">Reference proteome</keyword>
<keyword evidence="2" id="KW-0680">Restriction system</keyword>
<dbReference type="Proteomes" id="UP001229355">
    <property type="component" value="Chromosome 1"/>
</dbReference>
<name>A0ABY8DHU2_9HYPH</name>
<keyword evidence="5" id="KW-0255">Endonuclease</keyword>
<organism evidence="5 6">
    <name type="scientific">Sinorhizobium garamanticum</name>
    <dbReference type="NCBI Taxonomy" id="680247"/>
    <lineage>
        <taxon>Bacteria</taxon>
        <taxon>Pseudomonadati</taxon>
        <taxon>Pseudomonadota</taxon>
        <taxon>Alphaproteobacteria</taxon>
        <taxon>Hyphomicrobiales</taxon>
        <taxon>Rhizobiaceae</taxon>
        <taxon>Sinorhizobium/Ensifer group</taxon>
        <taxon>Sinorhizobium</taxon>
    </lineage>
</organism>
<reference evidence="5 6" key="1">
    <citation type="submission" date="2023-03" db="EMBL/GenBank/DDBJ databases">
        <authorList>
            <person name="Kaur S."/>
            <person name="Espinosa-Saiz D."/>
            <person name="Velazquez E."/>
            <person name="Menendez E."/>
            <person name="diCenzo G.C."/>
        </authorList>
    </citation>
    <scope>NUCLEOTIDE SEQUENCE [LARGE SCALE GENOMIC DNA]</scope>
    <source>
        <strain evidence="5 6">LMG 24692</strain>
    </source>
</reference>
<dbReference type="InterPro" id="IPR044946">
    <property type="entry name" value="Restrct_endonuc_typeI_TRD_sf"/>
</dbReference>
<gene>
    <name evidence="5" type="ORF">PZN02_000983</name>
</gene>
<dbReference type="GO" id="GO:0004519">
    <property type="term" value="F:endonuclease activity"/>
    <property type="evidence" value="ECO:0007669"/>
    <property type="project" value="UniProtKB-KW"/>
</dbReference>
<feature type="domain" description="Type I restriction modification DNA specificity" evidence="4">
    <location>
        <begin position="43"/>
        <end position="189"/>
    </location>
</feature>
<dbReference type="Pfam" id="PF01420">
    <property type="entry name" value="Methylase_S"/>
    <property type="match status" value="1"/>
</dbReference>
<evidence type="ECO:0000313" key="6">
    <source>
        <dbReference type="Proteomes" id="UP001229355"/>
    </source>
</evidence>
<evidence type="ECO:0000259" key="4">
    <source>
        <dbReference type="Pfam" id="PF01420"/>
    </source>
</evidence>
<sequence>MTGNNSSWLGALPSSWMQTKLKRVVNNARPITYGIVQAGPMVEGGIPYIRPADMTDEAGVTDFDAMLRTSDEIAASYKRSSLLGGDLVCSIGPSFGKVMVVPKELEGANLTQGTARVAIAPECCNRYYFWVLRSRISFAQWESIVGGATFRALNLEPLAETEVPQPPLPEQTAIATFLDRETAKIDALVEDQKRLIKLLTEKRQAVISHAVTKGLNPDAPMKDTGIEWLGEVPERWRICRLKHIAARDGIQMGPFGGMLKDLETEPTGYRLYGQENTITGNFALGSRWLDHPRFCELNRYKLEPGDLVMTRKGSIGNCRLFPDNADPGVADSDTIRLRLDPAEIKAEYALRLLHDAMYVQTQLSLVKRGAILAGLNTEVVANLVLVLPPADEQQEILSRLQYVSDVFQRSLDDVAASIALLQERRAALISAAVTGKIDVRGQSTSTVVTPDFRQSRKLVAAKIVEDLSGQKTFGRVKLQKLLYLAEAHASIHELSGHYVREAAGPLDRDMVREVETALQVSGHVVIEQPEGRGTAVNYQLRGTKGAFETELQTLLGDRISALSELIETVGALDTRGAEAVATLYAVWNDALASGTVTSDDEIIREVLNEWHPKKAETFTVADLKHWLAWMRRNGLKPKGNAPVTSTGRLFV</sequence>
<dbReference type="CDD" id="cd17256">
    <property type="entry name" value="RMtype1_S_EcoJA65PI-TRD1-CR1_like"/>
    <property type="match status" value="1"/>
</dbReference>
<dbReference type="EC" id="3.1.21.-" evidence="5"/>
<dbReference type="SUPFAM" id="SSF116734">
    <property type="entry name" value="DNA methylase specificity domain"/>
    <property type="match status" value="2"/>
</dbReference>